<proteinExistence type="predicted"/>
<name>A0A0K8SPJ1_LYGHE</name>
<dbReference type="InterPro" id="IPR011990">
    <property type="entry name" value="TPR-like_helical_dom_sf"/>
</dbReference>
<dbReference type="AlphaFoldDB" id="A0A0K8SPJ1"/>
<dbReference type="PANTHER" id="PTHR21391:SF0">
    <property type="entry name" value="AT04489P-RELATED"/>
    <property type="match status" value="1"/>
</dbReference>
<evidence type="ECO:0000313" key="1">
    <source>
        <dbReference type="EMBL" id="JAG55168.1"/>
    </source>
</evidence>
<reference evidence="1" key="1">
    <citation type="submission" date="2014-09" db="EMBL/GenBank/DDBJ databases">
        <authorList>
            <person name="Magalhaes I.L.F."/>
            <person name="Oliveira U."/>
            <person name="Santos F.R."/>
            <person name="Vidigal T.H.D.A."/>
            <person name="Brescovit A.D."/>
            <person name="Santos A.J."/>
        </authorList>
    </citation>
    <scope>NUCLEOTIDE SEQUENCE</scope>
</reference>
<dbReference type="PANTHER" id="PTHR21391">
    <property type="entry name" value="AT04489P-RELATED"/>
    <property type="match status" value="1"/>
</dbReference>
<protein>
    <recommendedName>
        <fullName evidence="2">Tetratricopeptide repeat protein 25</fullName>
    </recommendedName>
</protein>
<dbReference type="EMBL" id="GBRD01010656">
    <property type="protein sequence ID" value="JAG55168.1"/>
    <property type="molecule type" value="Transcribed_RNA"/>
</dbReference>
<evidence type="ECO:0008006" key="2">
    <source>
        <dbReference type="Google" id="ProtNLM"/>
    </source>
</evidence>
<dbReference type="SUPFAM" id="SSF48452">
    <property type="entry name" value="TPR-like"/>
    <property type="match status" value="1"/>
</dbReference>
<dbReference type="Gene3D" id="1.25.40.10">
    <property type="entry name" value="Tetratricopeptide repeat domain"/>
    <property type="match status" value="1"/>
</dbReference>
<sequence>MADDDDLGEGKAKKKAVPTFEPHHVFNCGRVYRDMAKYSMRNCMYNVAKDKLDLAVSLTKKEDDLVDSLYLRSKCYEKMIDIPSAMADCDRALATRNLPYINYLKGQLLYKQNRFEDALSTFAKNCRKKAYPDNFDYGVAMVTGTMQNCVGRNAGPLGKFILEMKMRAAPKNGMNNEELKMHNDRMERKKKAFSEKYLGSLADDKRMITEIYQSPPMLGDNEAVDMAVRQLERVTVEKLDYLEDCLWQRKPLYCYEHLRIKPSAKRINELKISWKIQKKILVGELDRQMKKLGALHKKGDWVELYKLAEYMRKKVWGTPKEQMSCKSEYMTKIIDIVGEMYLGMKTFKKHWSIEWNDKRLIVMIGLDRPQTSVYDLCKEAFHAPILDIRAKLEEYTEYFHLTEDEYQKMYYNFEIACLYSMLGMWREARSFSKTSIFDARKQTNIVWYINALFVFARSEVQDASFHDAMVTLIAIREACRRFGFREQEEFFNRALTVLHNEPQVKKVPQVHKSSIIREQQIIHLMPDFELKSQAKSLFSRMSKKPPWRRMMLMKGAAMPVSEKEEEPDIITEALEERELMKDEKIAVKKAKAQAAAASEKKELTTILAIEGVDNYTMRKLIDKYRKSSFNMDNFQT</sequence>
<organism evidence="1">
    <name type="scientific">Lygus hesperus</name>
    <name type="common">Western plant bug</name>
    <dbReference type="NCBI Taxonomy" id="30085"/>
    <lineage>
        <taxon>Eukaryota</taxon>
        <taxon>Metazoa</taxon>
        <taxon>Ecdysozoa</taxon>
        <taxon>Arthropoda</taxon>
        <taxon>Hexapoda</taxon>
        <taxon>Insecta</taxon>
        <taxon>Pterygota</taxon>
        <taxon>Neoptera</taxon>
        <taxon>Paraneoptera</taxon>
        <taxon>Hemiptera</taxon>
        <taxon>Heteroptera</taxon>
        <taxon>Panheteroptera</taxon>
        <taxon>Cimicomorpha</taxon>
        <taxon>Miridae</taxon>
        <taxon>Mirini</taxon>
        <taxon>Lygus</taxon>
    </lineage>
</organism>
<accession>A0A0K8SPJ1</accession>